<dbReference type="EMBL" id="JANPWB010000005">
    <property type="protein sequence ID" value="KAJ1184799.1"/>
    <property type="molecule type" value="Genomic_DNA"/>
</dbReference>
<feature type="non-terminal residue" evidence="1">
    <location>
        <position position="52"/>
    </location>
</feature>
<sequence>SLRSGLGRLCTKCCDPCGFLATLEVVFLSGAEYENVAHTRGSQTWIWPSLPK</sequence>
<evidence type="ECO:0000313" key="1">
    <source>
        <dbReference type="EMBL" id="KAJ1184799.1"/>
    </source>
</evidence>
<name>A0AAV7U8Y4_PLEWA</name>
<organism evidence="1 2">
    <name type="scientific">Pleurodeles waltl</name>
    <name type="common">Iberian ribbed newt</name>
    <dbReference type="NCBI Taxonomy" id="8319"/>
    <lineage>
        <taxon>Eukaryota</taxon>
        <taxon>Metazoa</taxon>
        <taxon>Chordata</taxon>
        <taxon>Craniata</taxon>
        <taxon>Vertebrata</taxon>
        <taxon>Euteleostomi</taxon>
        <taxon>Amphibia</taxon>
        <taxon>Batrachia</taxon>
        <taxon>Caudata</taxon>
        <taxon>Salamandroidea</taxon>
        <taxon>Salamandridae</taxon>
        <taxon>Pleurodelinae</taxon>
        <taxon>Pleurodeles</taxon>
    </lineage>
</organism>
<comment type="caution">
    <text evidence="1">The sequence shown here is derived from an EMBL/GenBank/DDBJ whole genome shotgun (WGS) entry which is preliminary data.</text>
</comment>
<dbReference type="AlphaFoldDB" id="A0AAV7U8Y4"/>
<gene>
    <name evidence="1" type="ORF">NDU88_001601</name>
</gene>
<protein>
    <submittedName>
        <fullName evidence="1">Uncharacterized protein</fullName>
    </submittedName>
</protein>
<keyword evidence="2" id="KW-1185">Reference proteome</keyword>
<reference evidence="1" key="1">
    <citation type="journal article" date="2022" name="bioRxiv">
        <title>Sequencing and chromosome-scale assembly of the giantPleurodeles waltlgenome.</title>
        <authorList>
            <person name="Brown T."/>
            <person name="Elewa A."/>
            <person name="Iarovenko S."/>
            <person name="Subramanian E."/>
            <person name="Araus A.J."/>
            <person name="Petzold A."/>
            <person name="Susuki M."/>
            <person name="Suzuki K.-i.T."/>
            <person name="Hayashi T."/>
            <person name="Toyoda A."/>
            <person name="Oliveira C."/>
            <person name="Osipova E."/>
            <person name="Leigh N.D."/>
            <person name="Simon A."/>
            <person name="Yun M.H."/>
        </authorList>
    </citation>
    <scope>NUCLEOTIDE SEQUENCE</scope>
    <source>
        <strain evidence="1">20211129_DDA</strain>
        <tissue evidence="1">Liver</tissue>
    </source>
</reference>
<proteinExistence type="predicted"/>
<dbReference type="Proteomes" id="UP001066276">
    <property type="component" value="Chromosome 3_1"/>
</dbReference>
<feature type="non-terminal residue" evidence="1">
    <location>
        <position position="1"/>
    </location>
</feature>
<accession>A0AAV7U8Y4</accession>
<evidence type="ECO:0000313" key="2">
    <source>
        <dbReference type="Proteomes" id="UP001066276"/>
    </source>
</evidence>